<dbReference type="AlphaFoldDB" id="A0A9N7YJ30"/>
<comment type="caution">
    <text evidence="1">The sequence shown here is derived from an EMBL/GenBank/DDBJ whole genome shotgun (WGS) entry which is preliminary data.</text>
</comment>
<protein>
    <submittedName>
        <fullName evidence="1">Uncharacterized protein</fullName>
    </submittedName>
</protein>
<evidence type="ECO:0000313" key="1">
    <source>
        <dbReference type="EMBL" id="CAB1427488.1"/>
    </source>
</evidence>
<name>A0A9N7YJ30_PLEPL</name>
<organism evidence="1 2">
    <name type="scientific">Pleuronectes platessa</name>
    <name type="common">European plaice</name>
    <dbReference type="NCBI Taxonomy" id="8262"/>
    <lineage>
        <taxon>Eukaryota</taxon>
        <taxon>Metazoa</taxon>
        <taxon>Chordata</taxon>
        <taxon>Craniata</taxon>
        <taxon>Vertebrata</taxon>
        <taxon>Euteleostomi</taxon>
        <taxon>Actinopterygii</taxon>
        <taxon>Neopterygii</taxon>
        <taxon>Teleostei</taxon>
        <taxon>Neoteleostei</taxon>
        <taxon>Acanthomorphata</taxon>
        <taxon>Carangaria</taxon>
        <taxon>Pleuronectiformes</taxon>
        <taxon>Pleuronectoidei</taxon>
        <taxon>Pleuronectidae</taxon>
        <taxon>Pleuronectes</taxon>
    </lineage>
</organism>
<keyword evidence="2" id="KW-1185">Reference proteome</keyword>
<proteinExistence type="predicted"/>
<accession>A0A9N7YJ30</accession>
<dbReference type="EMBL" id="CADEAL010000971">
    <property type="protein sequence ID" value="CAB1427488.1"/>
    <property type="molecule type" value="Genomic_DNA"/>
</dbReference>
<sequence>MERQWLMSAESRGDGVENPLGREFPAFSSETQLRIGPAVCRLLAAGRAAERRRRFISYFLNVFPLVPPPACGLLARPPVARPLSGYWICSLTLTFYPASHRSECDCWSPLSCRSESCLPVVGGPGSGSGLAPPLTTPPPSNVCTYWIPLFTVHSDKGICQADEQSELKRCVMHAWKDLTSCGGRADAGWRRGGESDDHRTLTED</sequence>
<dbReference type="Proteomes" id="UP001153269">
    <property type="component" value="Unassembled WGS sequence"/>
</dbReference>
<reference evidence="1" key="1">
    <citation type="submission" date="2020-03" db="EMBL/GenBank/DDBJ databases">
        <authorList>
            <person name="Weist P."/>
        </authorList>
    </citation>
    <scope>NUCLEOTIDE SEQUENCE</scope>
</reference>
<gene>
    <name evidence="1" type="ORF">PLEPLA_LOCUS15428</name>
</gene>
<evidence type="ECO:0000313" key="2">
    <source>
        <dbReference type="Proteomes" id="UP001153269"/>
    </source>
</evidence>